<evidence type="ECO:0000256" key="2">
    <source>
        <dbReference type="ARBA" id="ARBA00022723"/>
    </source>
</evidence>
<dbReference type="InterPro" id="IPR002401">
    <property type="entry name" value="Cyt_P450_E_grp-I"/>
</dbReference>
<dbReference type="InterPro" id="IPR036396">
    <property type="entry name" value="Cyt_P450_sf"/>
</dbReference>
<dbReference type="Proteomes" id="UP001433268">
    <property type="component" value="Unassembled WGS sequence"/>
</dbReference>
<keyword evidence="2" id="KW-0479">Metal-binding</keyword>
<evidence type="ECO:0000313" key="7">
    <source>
        <dbReference type="Proteomes" id="UP001433268"/>
    </source>
</evidence>
<evidence type="ECO:0000256" key="3">
    <source>
        <dbReference type="ARBA" id="ARBA00023002"/>
    </source>
</evidence>
<keyword evidence="4" id="KW-0408">Iron</keyword>
<dbReference type="CDD" id="cd11065">
    <property type="entry name" value="CYP64-like"/>
    <property type="match status" value="1"/>
</dbReference>
<dbReference type="PANTHER" id="PTHR46300:SF2">
    <property type="entry name" value="CYTOCHROME P450 MONOOXYGENASE ALNH-RELATED"/>
    <property type="match status" value="1"/>
</dbReference>
<keyword evidence="3" id="KW-0560">Oxidoreductase</keyword>
<dbReference type="GeneID" id="92049055"/>
<dbReference type="InterPro" id="IPR001128">
    <property type="entry name" value="Cyt_P450"/>
</dbReference>
<evidence type="ECO:0000256" key="5">
    <source>
        <dbReference type="ARBA" id="ARBA00023033"/>
    </source>
</evidence>
<organism evidence="6 7">
    <name type="scientific">Apiospora hydei</name>
    <dbReference type="NCBI Taxonomy" id="1337664"/>
    <lineage>
        <taxon>Eukaryota</taxon>
        <taxon>Fungi</taxon>
        <taxon>Dikarya</taxon>
        <taxon>Ascomycota</taxon>
        <taxon>Pezizomycotina</taxon>
        <taxon>Sordariomycetes</taxon>
        <taxon>Xylariomycetidae</taxon>
        <taxon>Amphisphaeriales</taxon>
        <taxon>Apiosporaceae</taxon>
        <taxon>Apiospora</taxon>
    </lineage>
</organism>
<proteinExistence type="inferred from homology"/>
<evidence type="ECO:0000256" key="1">
    <source>
        <dbReference type="ARBA" id="ARBA00010617"/>
    </source>
</evidence>
<comment type="caution">
    <text evidence="6">The sequence shown here is derived from an EMBL/GenBank/DDBJ whole genome shotgun (WGS) entry which is preliminary data.</text>
</comment>
<evidence type="ECO:0000313" key="6">
    <source>
        <dbReference type="EMBL" id="KAK8071477.1"/>
    </source>
</evidence>
<keyword evidence="7" id="KW-1185">Reference proteome</keyword>
<reference evidence="6 7" key="1">
    <citation type="submission" date="2023-01" db="EMBL/GenBank/DDBJ databases">
        <title>Analysis of 21 Apiospora genomes using comparative genomics revels a genus with tremendous synthesis potential of carbohydrate active enzymes and secondary metabolites.</title>
        <authorList>
            <person name="Sorensen T."/>
        </authorList>
    </citation>
    <scope>NUCLEOTIDE SEQUENCE [LARGE SCALE GENOMIC DNA]</scope>
    <source>
        <strain evidence="6 7">CBS 114990</strain>
    </source>
</reference>
<dbReference type="SUPFAM" id="SSF48264">
    <property type="entry name" value="Cytochrome P450"/>
    <property type="match status" value="1"/>
</dbReference>
<dbReference type="PRINTS" id="PR00463">
    <property type="entry name" value="EP450I"/>
</dbReference>
<name>A0ABR1VJR4_9PEZI</name>
<protein>
    <submittedName>
        <fullName evidence="6">Cytochrome P450</fullName>
    </submittedName>
</protein>
<dbReference type="RefSeq" id="XP_066665285.1">
    <property type="nucleotide sequence ID" value="XM_066815995.1"/>
</dbReference>
<dbReference type="PANTHER" id="PTHR46300">
    <property type="entry name" value="P450, PUTATIVE (EUROFUNG)-RELATED-RELATED"/>
    <property type="match status" value="1"/>
</dbReference>
<sequence>MPLYTLYAGLVVVVVLLFRRLTSIGQRPKDFPPGPPTLPLVGNLHQIPSEKRHLQFEKWAREYGPVYSLMLGSKVMVVLNSDVAVKELIDRRGAIYSSRPEAYVAQDILSGGLRILFMVYILSCAQRTFPWAVDVGSQDRAPCLERIGGKNVRAVSRLGEQGDALGFLESPGDFINHLRRYTASLTTQMTFGFRTTTLHDPRFKEAFEIFDRSSELIGSRIGALLDLVPMLRNLPELLLPIKKEGRELHLRELKLYRDLFLSTKKGLQNGTAKVSKSLSLHNPTATLTKILQPSICVDLVQEQKQEQISDNQSAYFGGSLLQAGSETTSAILVAFVQAMVIYPDVTRAAQAELDHVCGDRLPNLNDVPHLPYIRACAKESLRWMPGFALGIPHAVTRDDVYMNYRIPKGATVIMNVWAIQNDPQRHPDPRRFDPLRYIDDQQTSLDAANCPDATKRDHFAFGAGRRRCQGMHLADRSIFLAISRLLWAFDFKRAVVDGQEATPDQDDLLDGMMMLPNPFPAGIRPRNAARADVVRKEWEQMMERLDGEQQWKEVPEGLIWKDEQMSEAQQA</sequence>
<dbReference type="InterPro" id="IPR050364">
    <property type="entry name" value="Cytochrome_P450_fung"/>
</dbReference>
<keyword evidence="5" id="KW-0503">Monooxygenase</keyword>
<dbReference type="Gene3D" id="1.10.630.10">
    <property type="entry name" value="Cytochrome P450"/>
    <property type="match status" value="1"/>
</dbReference>
<gene>
    <name evidence="6" type="ORF">PG997_011680</name>
</gene>
<accession>A0ABR1VJR4</accession>
<dbReference type="EMBL" id="JAQQWN010000008">
    <property type="protein sequence ID" value="KAK8071477.1"/>
    <property type="molecule type" value="Genomic_DNA"/>
</dbReference>
<dbReference type="Pfam" id="PF00067">
    <property type="entry name" value="p450"/>
    <property type="match status" value="1"/>
</dbReference>
<comment type="similarity">
    <text evidence="1">Belongs to the cytochrome P450 family.</text>
</comment>
<evidence type="ECO:0000256" key="4">
    <source>
        <dbReference type="ARBA" id="ARBA00023004"/>
    </source>
</evidence>